<comment type="caution">
    <text evidence="2">The sequence shown here is derived from an EMBL/GenBank/DDBJ whole genome shotgun (WGS) entry which is preliminary data.</text>
</comment>
<name>A0A1F7UQY9_9BACT</name>
<proteinExistence type="predicted"/>
<dbReference type="Gene3D" id="2.120.10.30">
    <property type="entry name" value="TolB, C-terminal domain"/>
    <property type="match status" value="1"/>
</dbReference>
<keyword evidence="1" id="KW-0812">Transmembrane</keyword>
<evidence type="ECO:0000313" key="2">
    <source>
        <dbReference type="EMBL" id="OGL80144.1"/>
    </source>
</evidence>
<protein>
    <recommendedName>
        <fullName evidence="4">Dipeptidylpeptidase IV N-terminal domain-containing protein</fullName>
    </recommendedName>
</protein>
<dbReference type="InterPro" id="IPR011042">
    <property type="entry name" value="6-blade_b-propeller_TolB-like"/>
</dbReference>
<dbReference type="SUPFAM" id="SSF82171">
    <property type="entry name" value="DPP6 N-terminal domain-like"/>
    <property type="match status" value="1"/>
</dbReference>
<keyword evidence="1" id="KW-0472">Membrane</keyword>
<dbReference type="Proteomes" id="UP000176897">
    <property type="component" value="Unassembled WGS sequence"/>
</dbReference>
<evidence type="ECO:0000256" key="1">
    <source>
        <dbReference type="SAM" id="Phobius"/>
    </source>
</evidence>
<dbReference type="AlphaFoldDB" id="A0A1F7UQY9"/>
<evidence type="ECO:0008006" key="4">
    <source>
        <dbReference type="Google" id="ProtNLM"/>
    </source>
</evidence>
<reference evidence="2 3" key="1">
    <citation type="journal article" date="2016" name="Nat. Commun.">
        <title>Thousands of microbial genomes shed light on interconnected biogeochemical processes in an aquifer system.</title>
        <authorList>
            <person name="Anantharaman K."/>
            <person name="Brown C.T."/>
            <person name="Hug L.A."/>
            <person name="Sharon I."/>
            <person name="Castelle C.J."/>
            <person name="Probst A.J."/>
            <person name="Thomas B.C."/>
            <person name="Singh A."/>
            <person name="Wilkins M.J."/>
            <person name="Karaoz U."/>
            <person name="Brodie E.L."/>
            <person name="Williams K.H."/>
            <person name="Hubbard S.S."/>
            <person name="Banfield J.F."/>
        </authorList>
    </citation>
    <scope>NUCLEOTIDE SEQUENCE [LARGE SCALE GENOMIC DNA]</scope>
</reference>
<evidence type="ECO:0000313" key="3">
    <source>
        <dbReference type="Proteomes" id="UP000176897"/>
    </source>
</evidence>
<keyword evidence="1" id="KW-1133">Transmembrane helix</keyword>
<dbReference type="EMBL" id="MGEJ01000014">
    <property type="protein sequence ID" value="OGL80144.1"/>
    <property type="molecule type" value="Genomic_DNA"/>
</dbReference>
<accession>A0A1F7UQY9</accession>
<gene>
    <name evidence="2" type="ORF">A3B21_02085</name>
</gene>
<sequence>MSDRTKRILQIIIFVVIIVAMGFGIYWFFFKPLIAPPVAPPAAPPTAPPTAGLPPAAPAAPLVPVAPFPAAPAPEISPTATGGLTQISTLSTSPTLAPFISADGTAVQYYNRVDGKFYRVRPDGTLELLSDKVFFNVANVTWAPDSNQAILEYPDGSNIMYNFATGRQVTLPRHWQSFDFSPRSDGIAFLSVGIDEDARWLAVAQPDGSGTKAIEPLGDNASKVQVAWSPNDHIVAFSKTGSAQGFGNQEILMVGQQGENFRSLVVNGIGFQGEWSPDGTHILYSASSADNDWIPELWVVEGTPDRIGVNKTRLELNTWVDKCTFASATAIYCAVPETLERGIGLYPAAVGNTPDRLWRVDLASGNRDLIAIPPESHTIDNIVVSQDEQYLYFSDKISGQLYKINLR</sequence>
<organism evidence="2 3">
    <name type="scientific">Candidatus Uhrbacteria bacterium RIFCSPLOWO2_01_FULL_47_24</name>
    <dbReference type="NCBI Taxonomy" id="1802401"/>
    <lineage>
        <taxon>Bacteria</taxon>
        <taxon>Candidatus Uhriibacteriota</taxon>
    </lineage>
</organism>
<feature type="transmembrane region" description="Helical" evidence="1">
    <location>
        <begin position="12"/>
        <end position="30"/>
    </location>
</feature>
<dbReference type="STRING" id="1802401.A3B21_02085"/>